<dbReference type="InterPro" id="IPR002733">
    <property type="entry name" value="AMMECR1_domain"/>
</dbReference>
<dbReference type="NCBIfam" id="TIGR00296">
    <property type="entry name" value="TIGR00296 family protein"/>
    <property type="match status" value="1"/>
</dbReference>
<evidence type="ECO:0000313" key="3">
    <source>
        <dbReference type="Proteomes" id="UP000473826"/>
    </source>
</evidence>
<accession>A0A7D8UZE3</accession>
<comment type="caution">
    <text evidence="2">The sequence shown here is derived from an EMBL/GenBank/DDBJ whole genome shotgun (WGS) entry which is preliminary data.</text>
</comment>
<protein>
    <recommendedName>
        <fullName evidence="1">AMMECR1 domain-containing protein</fullName>
    </recommendedName>
</protein>
<dbReference type="PANTHER" id="PTHR13016">
    <property type="entry name" value="AMMECR1 HOMOLOG"/>
    <property type="match status" value="1"/>
</dbReference>
<proteinExistence type="predicted"/>
<dbReference type="PROSITE" id="PS51112">
    <property type="entry name" value="AMMECR1"/>
    <property type="match status" value="1"/>
</dbReference>
<dbReference type="InterPro" id="IPR036071">
    <property type="entry name" value="AMMECR1_dom_sf"/>
</dbReference>
<reference evidence="2 3" key="1">
    <citation type="journal article" date="2019" name="PLoS Genet.">
        <title>Convergent evolution of linked mating-type loci in basidiomycete fungi.</title>
        <authorList>
            <person name="Sun S."/>
            <person name="Coelho M.A."/>
            <person name="Heitman J."/>
            <person name="Nowrousian M."/>
        </authorList>
    </citation>
    <scope>NUCLEOTIDE SEQUENCE [LARGE SCALE GENOMIC DNA]</scope>
    <source>
        <strain evidence="2 3">CBS 4282</strain>
    </source>
</reference>
<evidence type="ECO:0000313" key="2">
    <source>
        <dbReference type="EMBL" id="TXT08873.1"/>
    </source>
</evidence>
<sequence length="251" mass="26468">MTPPIPPALSSSGTTTPGVTVPATPAEAVCGPEHALYAFDVLAAHFEGRKPVPPPFANAKDKFALFVTWNTVRGGRKPSLRGCIGNFTPMRLDKGLAEYALVAALEDHRFTAIRAAELPSLSVGVSLLTPFTPVATPLSWTPGVHGIHITFPHPSTGRSLNATYLPDVIPEQGWTREEAVKSLIAKAGYRGAVEVGDAVWESIRMKVYEGVKAKASYDEYTAWAKGVGGGVGGPLADAVDNKGHASASPWS</sequence>
<dbReference type="SUPFAM" id="SSF143447">
    <property type="entry name" value="AMMECR1-like"/>
    <property type="match status" value="1"/>
</dbReference>
<dbReference type="InterPro" id="IPR023473">
    <property type="entry name" value="AMMECR1"/>
</dbReference>
<dbReference type="OrthoDB" id="24630at2759"/>
<keyword evidence="3" id="KW-1185">Reference proteome</keyword>
<gene>
    <name evidence="2" type="ORF">VHUM_03001</name>
</gene>
<dbReference type="Proteomes" id="UP000473826">
    <property type="component" value="Unassembled WGS sequence"/>
</dbReference>
<name>A0A7D8UZE3_VANHU</name>
<dbReference type="Gene3D" id="3.30.700.20">
    <property type="entry name" value="Hypothetical protein ph0010, domain 1"/>
    <property type="match status" value="1"/>
</dbReference>
<dbReference type="AlphaFoldDB" id="A0A7D8UZE3"/>
<dbReference type="InterPro" id="IPR027485">
    <property type="entry name" value="AMMECR1_N"/>
</dbReference>
<feature type="domain" description="AMMECR1" evidence="1">
    <location>
        <begin position="23"/>
        <end position="224"/>
    </location>
</feature>
<organism evidence="2 3">
    <name type="scientific">Vanrija humicola</name>
    <name type="common">Yeast</name>
    <name type="synonym">Cryptococcus humicola</name>
    <dbReference type="NCBI Taxonomy" id="5417"/>
    <lineage>
        <taxon>Eukaryota</taxon>
        <taxon>Fungi</taxon>
        <taxon>Dikarya</taxon>
        <taxon>Basidiomycota</taxon>
        <taxon>Agaricomycotina</taxon>
        <taxon>Tremellomycetes</taxon>
        <taxon>Trichosporonales</taxon>
        <taxon>Trichosporonaceae</taxon>
        <taxon>Vanrija</taxon>
    </lineage>
</organism>
<dbReference type="Pfam" id="PF01871">
    <property type="entry name" value="AMMECR1"/>
    <property type="match status" value="1"/>
</dbReference>
<dbReference type="EMBL" id="QKWK01000007">
    <property type="protein sequence ID" value="TXT08873.1"/>
    <property type="molecule type" value="Genomic_DNA"/>
</dbReference>
<dbReference type="PANTHER" id="PTHR13016:SF0">
    <property type="entry name" value="AMME SYNDROME CANDIDATE GENE 1 PROTEIN"/>
    <property type="match status" value="1"/>
</dbReference>
<evidence type="ECO:0000259" key="1">
    <source>
        <dbReference type="PROSITE" id="PS51112"/>
    </source>
</evidence>